<protein>
    <submittedName>
        <fullName evidence="1">Uncharacterized protein</fullName>
    </submittedName>
</protein>
<accession>K7XK72</accession>
<proteinExistence type="predicted"/>
<evidence type="ECO:0000313" key="1">
    <source>
        <dbReference type="EMBL" id="AFX65701.1"/>
    </source>
</evidence>
<keyword evidence="1" id="KW-0614">Plasmid</keyword>
<geneLocation type="plasmid" evidence="1">
    <name>pAoF64/95</name>
</geneLocation>
<dbReference type="AlphaFoldDB" id="K7XK72"/>
<dbReference type="EMBL" id="JX683454">
    <property type="protein sequence ID" value="AFX65701.1"/>
    <property type="molecule type" value="Genomic_DNA"/>
</dbReference>
<name>K7XK72_AGRTU</name>
<sequence length="61" mass="6710">MGEPISCRRLPSDGAKLGEPLVLEAAIQFPGTIGRSEQLSMFPYGTKKAGTWLDAWFRLLT</sequence>
<organism evidence="1">
    <name type="scientific">Agrobacterium tumefaciens</name>
    <dbReference type="NCBI Taxonomy" id="358"/>
    <lineage>
        <taxon>Bacteria</taxon>
        <taxon>Pseudomonadati</taxon>
        <taxon>Pseudomonadota</taxon>
        <taxon>Alphaproteobacteria</taxon>
        <taxon>Hyphomicrobiales</taxon>
        <taxon>Rhizobiaceae</taxon>
        <taxon>Rhizobium/Agrobacterium group</taxon>
        <taxon>Agrobacterium</taxon>
        <taxon>Agrobacterium tumefaciens complex</taxon>
    </lineage>
</organism>
<reference evidence="1" key="1">
    <citation type="journal article" date="2014" name="J. Bacteriol.">
        <title>Quorum-dependent mannopine-inducible conjugative transfer of an Agrobacterium opine-catabolic plasmid.</title>
        <authorList>
            <person name="Wetzel M.E."/>
            <person name="Kim K.S."/>
            <person name="Miller M."/>
            <person name="Olsen G.J."/>
            <person name="Farrand S.K."/>
        </authorList>
    </citation>
    <scope>NUCLEOTIDE SEQUENCE</scope>
    <source>
        <strain evidence="1">F64/95</strain>
        <plasmid evidence="1">pAoF64/95</plasmid>
    </source>
</reference>